<reference evidence="3" key="1">
    <citation type="submission" date="2014-04" db="EMBL/GenBank/DDBJ databases">
        <title>Evolutionary Origins and Diversification of the Mycorrhizal Mutualists.</title>
        <authorList>
            <consortium name="DOE Joint Genome Institute"/>
            <consortium name="Mycorrhizal Genomics Consortium"/>
            <person name="Kohler A."/>
            <person name="Kuo A."/>
            <person name="Nagy L.G."/>
            <person name="Floudas D."/>
            <person name="Copeland A."/>
            <person name="Barry K.W."/>
            <person name="Cichocki N."/>
            <person name="Veneault-Fourrey C."/>
            <person name="LaButti K."/>
            <person name="Lindquist E.A."/>
            <person name="Lipzen A."/>
            <person name="Lundell T."/>
            <person name="Morin E."/>
            <person name="Murat C."/>
            <person name="Riley R."/>
            <person name="Ohm R."/>
            <person name="Sun H."/>
            <person name="Tunlid A."/>
            <person name="Henrissat B."/>
            <person name="Grigoriev I.V."/>
            <person name="Hibbett D.S."/>
            <person name="Martin F."/>
        </authorList>
    </citation>
    <scope>NUCLEOTIDE SEQUENCE [LARGE SCALE GENOMIC DNA]</scope>
    <source>
        <strain evidence="3">FD-334 SS-4</strain>
    </source>
</reference>
<dbReference type="GO" id="GO:0006897">
    <property type="term" value="P:endocytosis"/>
    <property type="evidence" value="ECO:0007669"/>
    <property type="project" value="TreeGrafter"/>
</dbReference>
<dbReference type="PANTHER" id="PTHR31962:SF6">
    <property type="entry name" value="EISOSOME COMPONENT PIL1-DOMAIN-CONTAINING PROTEIN"/>
    <property type="match status" value="1"/>
</dbReference>
<keyword evidence="3" id="KW-1185">Reference proteome</keyword>
<dbReference type="PANTHER" id="PTHR31962">
    <property type="entry name" value="SPHINGOLIPID LONG CHAIN BASE-RESPONSIVE PROTEIN PIL1"/>
    <property type="match status" value="1"/>
</dbReference>
<dbReference type="GO" id="GO:0005886">
    <property type="term" value="C:plasma membrane"/>
    <property type="evidence" value="ECO:0007669"/>
    <property type="project" value="TreeGrafter"/>
</dbReference>
<dbReference type="Proteomes" id="UP000054270">
    <property type="component" value="Unassembled WGS sequence"/>
</dbReference>
<dbReference type="Gene3D" id="1.20.1270.60">
    <property type="entry name" value="Arfaptin homology (AH) domain/BAR domain"/>
    <property type="match status" value="1"/>
</dbReference>
<proteinExistence type="predicted"/>
<feature type="region of interest" description="Disordered" evidence="1">
    <location>
        <begin position="195"/>
        <end position="214"/>
    </location>
</feature>
<dbReference type="GO" id="GO:0008289">
    <property type="term" value="F:lipid binding"/>
    <property type="evidence" value="ECO:0007669"/>
    <property type="project" value="TreeGrafter"/>
</dbReference>
<evidence type="ECO:0000256" key="1">
    <source>
        <dbReference type="SAM" id="MobiDB-lite"/>
    </source>
</evidence>
<dbReference type="OrthoDB" id="5599269at2759"/>
<dbReference type="Pfam" id="PF13805">
    <property type="entry name" value="Pil1"/>
    <property type="match status" value="1"/>
</dbReference>
<dbReference type="GO" id="GO:0070941">
    <property type="term" value="P:eisosome assembly"/>
    <property type="evidence" value="ECO:0007669"/>
    <property type="project" value="TreeGrafter"/>
</dbReference>
<feature type="region of interest" description="Disordered" evidence="1">
    <location>
        <begin position="224"/>
        <end position="249"/>
    </location>
</feature>
<dbReference type="AlphaFoldDB" id="A0A0D2PPI3"/>
<protein>
    <submittedName>
        <fullName evidence="2">Uncharacterized protein</fullName>
    </submittedName>
</protein>
<dbReference type="InterPro" id="IPR027267">
    <property type="entry name" value="AH/BAR_dom_sf"/>
</dbReference>
<organism evidence="2 3">
    <name type="scientific">Hypholoma sublateritium (strain FD-334 SS-4)</name>
    <dbReference type="NCBI Taxonomy" id="945553"/>
    <lineage>
        <taxon>Eukaryota</taxon>
        <taxon>Fungi</taxon>
        <taxon>Dikarya</taxon>
        <taxon>Basidiomycota</taxon>
        <taxon>Agaricomycotina</taxon>
        <taxon>Agaricomycetes</taxon>
        <taxon>Agaricomycetidae</taxon>
        <taxon>Agaricales</taxon>
        <taxon>Agaricineae</taxon>
        <taxon>Strophariaceae</taxon>
        <taxon>Hypholoma</taxon>
    </lineage>
</organism>
<evidence type="ECO:0000313" key="3">
    <source>
        <dbReference type="Proteomes" id="UP000054270"/>
    </source>
</evidence>
<name>A0A0D2PPI3_HYPSF</name>
<gene>
    <name evidence="2" type="ORF">HYPSUDRAFT_680869</name>
</gene>
<dbReference type="STRING" id="945553.A0A0D2PPI3"/>
<dbReference type="GO" id="GO:0036286">
    <property type="term" value="C:eisosome filament"/>
    <property type="evidence" value="ECO:0007669"/>
    <property type="project" value="TreeGrafter"/>
</dbReference>
<dbReference type="EMBL" id="KN817555">
    <property type="protein sequence ID" value="KJA21790.1"/>
    <property type="molecule type" value="Genomic_DNA"/>
</dbReference>
<evidence type="ECO:0000313" key="2">
    <source>
        <dbReference type="EMBL" id="KJA21790.1"/>
    </source>
</evidence>
<dbReference type="InterPro" id="IPR028245">
    <property type="entry name" value="PIL1/LSP1"/>
</dbReference>
<accession>A0A0D2PPI3</accession>
<sequence>MREHLKAIRAREHALEVIEERRRTLSRKTDDADKKLGRMERENHKNVGAQRATLDQLRIDLRTTNSELTVEEAATYDFKRSTTRMWMGLKFGGLLQLCEKGTIVAEYGKMTISEIPEVITRPGRLKCTWNGKSKTQVYVEEADACIAEVALSTVPSVGFRDRRHYEQLYREEASANSQGPSETQQPLEINVPTTGVTDISLSSPHDAAQLPAVYTGQQTVDDIGVVSRSPANDSRAFATFPGPKRNQEP</sequence>